<evidence type="ECO:0000256" key="1">
    <source>
        <dbReference type="SAM" id="MobiDB-lite"/>
    </source>
</evidence>
<feature type="region of interest" description="Disordered" evidence="1">
    <location>
        <begin position="585"/>
        <end position="648"/>
    </location>
</feature>
<organism evidence="2 3">
    <name type="scientific">Prorocentrum cordatum</name>
    <dbReference type="NCBI Taxonomy" id="2364126"/>
    <lineage>
        <taxon>Eukaryota</taxon>
        <taxon>Sar</taxon>
        <taxon>Alveolata</taxon>
        <taxon>Dinophyceae</taxon>
        <taxon>Prorocentrales</taxon>
        <taxon>Prorocentraceae</taxon>
        <taxon>Prorocentrum</taxon>
    </lineage>
</organism>
<protein>
    <submittedName>
        <fullName evidence="2">Uncharacterized protein</fullName>
    </submittedName>
</protein>
<feature type="compositionally biased region" description="Low complexity" evidence="1">
    <location>
        <begin position="622"/>
        <end position="637"/>
    </location>
</feature>
<name>A0ABN9YEP4_9DINO</name>
<dbReference type="EMBL" id="CAUYUJ010022553">
    <property type="protein sequence ID" value="CAK0911291.1"/>
    <property type="molecule type" value="Genomic_DNA"/>
</dbReference>
<proteinExistence type="predicted"/>
<comment type="caution">
    <text evidence="2">The sequence shown here is derived from an EMBL/GenBank/DDBJ whole genome shotgun (WGS) entry which is preliminary data.</text>
</comment>
<sequence>MASALRPRRPRPRESQFVHATLADKWGAKAVLKDPGFAWDGSGYGSSRTQAIDETSMLPCAEVLKTLLEVAPSGFPAQKCSKDAFQELGKRRGILACDMRFQERAASLAADAWRVMAKHLYNTAQAEKALSNEVLQQLVEMIRLPSAEDDGGAALAGSFEDSPSFAAAAGPVEGEAADVSASAVRALFPPGMGEAAEGDGSHEAAKTEVEFSDDDVELCGMTCNCKACRDARTVDLTAEEGGGERAPIPNAAIGGQKRDARTAQTALKVRMRLSGKTRETVAASLKPPKKAKAPPKQEDEAEVESGNITLPATVTVRGPNGKRRGEAYLLDGNKKYIMGITSRRTEEYKEVVERAAEKINGTILKTKDDLRMWFDQQIGFDTRQMPPKRATATKSASPAIHRGPMGHCLEKMQAAVRAGTTAAPVKAEPVDSSGGSSSAPAAAAVVPATGDTDGAQADASEWVHDWIESDKTAYNAFMYRLRKHGQERKAKWTEIQKFGCAMDAENFVDEIMHTTTRQSAEFNNTLTRNETLKEWTTFKKALEKYDEDVLMAMVRARTLETERDPAIPESLVVPWPKYLQVRLHSESERDRHDKGLQLTDNTNLDDDAYDEKYAEQSRGHNQQQGGQQQQQPPQQQQSLQTEPSVEKAKMPEAVAVPVKAARAAHGYIDRFARELEAAIESSSKNENSKGCKIENDLGAMRGTLAAKDKELLTFEKKCVSSNGAGITGKEIQTAADLAKEIDDAIKNGRKKLAALRSL</sequence>
<evidence type="ECO:0000313" key="2">
    <source>
        <dbReference type="EMBL" id="CAK0911291.1"/>
    </source>
</evidence>
<reference evidence="2" key="1">
    <citation type="submission" date="2023-10" db="EMBL/GenBank/DDBJ databases">
        <authorList>
            <person name="Chen Y."/>
            <person name="Shah S."/>
            <person name="Dougan E. K."/>
            <person name="Thang M."/>
            <person name="Chan C."/>
        </authorList>
    </citation>
    <scope>NUCLEOTIDE SEQUENCE [LARGE SCALE GENOMIC DNA]</scope>
</reference>
<evidence type="ECO:0000313" key="3">
    <source>
        <dbReference type="Proteomes" id="UP001189429"/>
    </source>
</evidence>
<feature type="compositionally biased region" description="Basic and acidic residues" evidence="1">
    <location>
        <begin position="585"/>
        <end position="595"/>
    </location>
</feature>
<gene>
    <name evidence="2" type="ORF">PCOR1329_LOCUS85216</name>
</gene>
<dbReference type="Proteomes" id="UP001189429">
    <property type="component" value="Unassembled WGS sequence"/>
</dbReference>
<accession>A0ABN9YEP4</accession>
<feature type="region of interest" description="Disordered" evidence="1">
    <location>
        <begin position="279"/>
        <end position="304"/>
    </location>
</feature>
<keyword evidence="3" id="KW-1185">Reference proteome</keyword>
<feature type="region of interest" description="Disordered" evidence="1">
    <location>
        <begin position="240"/>
        <end position="259"/>
    </location>
</feature>